<dbReference type="CDD" id="cd14791">
    <property type="entry name" value="GH36"/>
    <property type="match status" value="1"/>
</dbReference>
<dbReference type="EC" id="3.2.1.22" evidence="2"/>
<reference evidence="7 8" key="1">
    <citation type="submission" date="2024-10" db="EMBL/GenBank/DDBJ databases">
        <title>The Natural Products Discovery Center: Release of the First 8490 Sequenced Strains for Exploring Actinobacteria Biosynthetic Diversity.</title>
        <authorList>
            <person name="Kalkreuter E."/>
            <person name="Kautsar S.A."/>
            <person name="Yang D."/>
            <person name="Bader C.D."/>
            <person name="Teijaro C.N."/>
            <person name="Fluegel L."/>
            <person name="Davis C.M."/>
            <person name="Simpson J.R."/>
            <person name="Lauterbach L."/>
            <person name="Steele A.D."/>
            <person name="Gui C."/>
            <person name="Meng S."/>
            <person name="Li G."/>
            <person name="Viehrig K."/>
            <person name="Ye F."/>
            <person name="Su P."/>
            <person name="Kiefer A.F."/>
            <person name="Nichols A."/>
            <person name="Cepeda A.J."/>
            <person name="Yan W."/>
            <person name="Fan B."/>
            <person name="Jiang Y."/>
            <person name="Adhikari A."/>
            <person name="Zheng C.-J."/>
            <person name="Schuster L."/>
            <person name="Cowan T.M."/>
            <person name="Smanski M.J."/>
            <person name="Chevrette M.G."/>
            <person name="De Carvalho L.P.S."/>
            <person name="Shen B."/>
        </authorList>
    </citation>
    <scope>NUCLEOTIDE SEQUENCE [LARGE SCALE GENOMIC DNA]</scope>
    <source>
        <strain evidence="7 8">NPDC049639</strain>
    </source>
</reference>
<dbReference type="InterPro" id="IPR013785">
    <property type="entry name" value="Aldolase_TIM"/>
</dbReference>
<dbReference type="InterPro" id="IPR038417">
    <property type="entry name" value="Alpga-gal_N_sf"/>
</dbReference>
<dbReference type="RefSeq" id="WP_398276340.1">
    <property type="nucleotide sequence ID" value="NZ_JBITLV010000001.1"/>
</dbReference>
<dbReference type="SUPFAM" id="SSF51445">
    <property type="entry name" value="(Trans)glycosidases"/>
    <property type="match status" value="1"/>
</dbReference>
<evidence type="ECO:0000256" key="1">
    <source>
        <dbReference type="ARBA" id="ARBA00001255"/>
    </source>
</evidence>
<evidence type="ECO:0000313" key="7">
    <source>
        <dbReference type="EMBL" id="MFI7586532.1"/>
    </source>
</evidence>
<evidence type="ECO:0000256" key="2">
    <source>
        <dbReference type="ARBA" id="ARBA00012755"/>
    </source>
</evidence>
<dbReference type="InterPro" id="IPR013780">
    <property type="entry name" value="Glyco_hydro_b"/>
</dbReference>
<feature type="domain" description="Glycosyl hydrolase family 36 N-terminal" evidence="6">
    <location>
        <begin position="32"/>
        <end position="267"/>
    </location>
</feature>
<dbReference type="InterPro" id="IPR031705">
    <property type="entry name" value="Glyco_hydro_36_C"/>
</dbReference>
<dbReference type="Gene3D" id="3.20.20.70">
    <property type="entry name" value="Aldolase class I"/>
    <property type="match status" value="1"/>
</dbReference>
<comment type="caution">
    <text evidence="7">The sequence shown here is derived from an EMBL/GenBank/DDBJ whole genome shotgun (WGS) entry which is preliminary data.</text>
</comment>
<dbReference type="InterPro" id="IPR050985">
    <property type="entry name" value="Alpha-glycosidase_related"/>
</dbReference>
<keyword evidence="8" id="KW-1185">Reference proteome</keyword>
<organism evidence="7 8">
    <name type="scientific">Spongisporangium articulatum</name>
    <dbReference type="NCBI Taxonomy" id="3362603"/>
    <lineage>
        <taxon>Bacteria</taxon>
        <taxon>Bacillati</taxon>
        <taxon>Actinomycetota</taxon>
        <taxon>Actinomycetes</taxon>
        <taxon>Kineosporiales</taxon>
        <taxon>Kineosporiaceae</taxon>
        <taxon>Spongisporangium</taxon>
    </lineage>
</organism>
<dbReference type="Gene3D" id="2.60.40.1180">
    <property type="entry name" value="Golgi alpha-mannosidase II"/>
    <property type="match status" value="1"/>
</dbReference>
<dbReference type="Pfam" id="PF02065">
    <property type="entry name" value="Melibiase"/>
    <property type="match status" value="1"/>
</dbReference>
<feature type="domain" description="Glycosyl hydrolase family 36 C-terminal" evidence="5">
    <location>
        <begin position="630"/>
        <end position="707"/>
    </location>
</feature>
<dbReference type="Pfam" id="PF16874">
    <property type="entry name" value="Glyco_hydro_36C"/>
    <property type="match status" value="1"/>
</dbReference>
<dbReference type="PANTHER" id="PTHR43053:SF3">
    <property type="entry name" value="ALPHA-GALACTOSIDASE C-RELATED"/>
    <property type="match status" value="1"/>
</dbReference>
<keyword evidence="4 7" id="KW-0326">Glycosidase</keyword>
<dbReference type="InterPro" id="IPR002252">
    <property type="entry name" value="Glyco_hydro_36"/>
</dbReference>
<dbReference type="InterPro" id="IPR031704">
    <property type="entry name" value="Glyco_hydro_36_N"/>
</dbReference>
<dbReference type="GO" id="GO:0004557">
    <property type="term" value="F:alpha-galactosidase activity"/>
    <property type="evidence" value="ECO:0007669"/>
    <property type="project" value="UniProtKB-EC"/>
</dbReference>
<evidence type="ECO:0000313" key="8">
    <source>
        <dbReference type="Proteomes" id="UP001612915"/>
    </source>
</evidence>
<evidence type="ECO:0000256" key="4">
    <source>
        <dbReference type="ARBA" id="ARBA00023295"/>
    </source>
</evidence>
<evidence type="ECO:0000256" key="3">
    <source>
        <dbReference type="ARBA" id="ARBA00022801"/>
    </source>
</evidence>
<evidence type="ECO:0000259" key="5">
    <source>
        <dbReference type="Pfam" id="PF16874"/>
    </source>
</evidence>
<accession>A0ABW8ALM0</accession>
<sequence length="725" mass="78628">MSTRDGRGTADATFLLRAAGASLLIDARGDALPEVVHWGPDLGELDARARAAVCDTMRPAVPSNTVDVPRRVGLLPTHATGYPGRATLTGSRAGAGWSPSFRTTSAHLERGGGGEQRLTVQAVDDGAQLELVSELRLGVTGVLQMRHAVLNAGDDDYELLTLPGALPIPVHATELLDVTGRHLKERIPQRMPLNQGAWVREQRRGRTGTDAPLLLAAGTSGFGFRHGEVWAVHLGWSGNFTVFAERLNDGWGCLGAGELLDPDELVLAPGERYEAPWLYAVYSGRGLDGVSDAHHAAQRARPRHPSSPRPVNLNTWEAVYFDHDLETLKRLADAGAEVGAERFVLDDGWFGSRRDDHSGLGDWYVSADVWPDGLDPLISHVRGLGMVFGLWVEPEMVNPDSDLARTHPDWVLAVPGRTPPLSRHQQVLDLGNPEAYDYIHDRLHTLLDEYDIGYLKWDHNRDLVDAASSVGGGRRPGVHAQTLALYRLLDQLRAEHPDVEIESCSSGGGRVDLGILQRTDRIWTSDCNDPLERQQIERYTGLVVAPELMGSHVGPPRAHTTARHADLGFRAGTALFGHFGIEWDLAAASPAERGELAAWIALYKRFRPLLHGGVTVRAEQTDPGAQVRGVVSPDGREALFACVQLATTTSAPPPPWRLPGLDAGTTYHVEPLLPGPEPVTVGTAPPPWWPPKSLTLPGSVLEHVGLPSLLLAPQQVLVLHLTARP</sequence>
<dbReference type="PRINTS" id="PR00743">
    <property type="entry name" value="GLHYDRLASE36"/>
</dbReference>
<gene>
    <name evidence="7" type="ORF">ACIB24_05600</name>
</gene>
<comment type="catalytic activity">
    <reaction evidence="1">
        <text>Hydrolysis of terminal, non-reducing alpha-D-galactose residues in alpha-D-galactosides, including galactose oligosaccharides, galactomannans and galactolipids.</text>
        <dbReference type="EC" id="3.2.1.22"/>
    </reaction>
</comment>
<dbReference type="Proteomes" id="UP001612915">
    <property type="component" value="Unassembled WGS sequence"/>
</dbReference>
<keyword evidence="3 7" id="KW-0378">Hydrolase</keyword>
<dbReference type="PANTHER" id="PTHR43053">
    <property type="entry name" value="GLYCOSIDASE FAMILY 31"/>
    <property type="match status" value="1"/>
</dbReference>
<dbReference type="Gene3D" id="2.70.98.60">
    <property type="entry name" value="alpha-galactosidase from lactobacil brevis"/>
    <property type="match status" value="1"/>
</dbReference>
<dbReference type="EMBL" id="JBITLV010000001">
    <property type="protein sequence ID" value="MFI7586532.1"/>
    <property type="molecule type" value="Genomic_DNA"/>
</dbReference>
<protein>
    <recommendedName>
        <fullName evidence="2">alpha-galactosidase</fullName>
        <ecNumber evidence="2">3.2.1.22</ecNumber>
    </recommendedName>
</protein>
<dbReference type="Pfam" id="PF16875">
    <property type="entry name" value="Glyco_hydro_36N"/>
    <property type="match status" value="1"/>
</dbReference>
<name>A0ABW8ALM0_9ACTN</name>
<evidence type="ECO:0000259" key="6">
    <source>
        <dbReference type="Pfam" id="PF16875"/>
    </source>
</evidence>
<proteinExistence type="predicted"/>
<dbReference type="InterPro" id="IPR017853">
    <property type="entry name" value="GH"/>
</dbReference>